<dbReference type="RefSeq" id="WP_130628054.1">
    <property type="nucleotide sequence ID" value="NZ_CP036164.1"/>
</dbReference>
<dbReference type="AlphaFoldDB" id="A0A4P6MTG9"/>
<dbReference type="InterPro" id="IPR019587">
    <property type="entry name" value="Polyketide_cyclase/dehydratase"/>
</dbReference>
<dbReference type="Gene3D" id="3.30.530.20">
    <property type="match status" value="1"/>
</dbReference>
<accession>A0A4P6MTG9</accession>
<protein>
    <submittedName>
        <fullName evidence="1">SRPBCC family protein</fullName>
    </submittedName>
</protein>
<dbReference type="EMBL" id="CP036164">
    <property type="protein sequence ID" value="QBF44800.1"/>
    <property type="molecule type" value="Genomic_DNA"/>
</dbReference>
<reference evidence="1 2" key="1">
    <citation type="submission" date="2019-02" db="EMBL/GenBank/DDBJ databases">
        <title>Genomic data mining of an Antarctic deep-sea actinobacterium, Janibacterlimosus P3-3-X1.</title>
        <authorList>
            <person name="Liao L."/>
            <person name="Chen B."/>
        </authorList>
    </citation>
    <scope>NUCLEOTIDE SEQUENCE [LARGE SCALE GENOMIC DNA]</scope>
    <source>
        <strain evidence="1 2">P3-3-X1</strain>
    </source>
</reference>
<dbReference type="STRING" id="1216970.GCA_001570985_01164"/>
<evidence type="ECO:0000313" key="1">
    <source>
        <dbReference type="EMBL" id="QBF44800.1"/>
    </source>
</evidence>
<dbReference type="KEGG" id="jli:EXU32_00020"/>
<proteinExistence type="predicted"/>
<keyword evidence="2" id="KW-1185">Reference proteome</keyword>
<organism evidence="1 2">
    <name type="scientific">Janibacter limosus</name>
    <dbReference type="NCBI Taxonomy" id="53458"/>
    <lineage>
        <taxon>Bacteria</taxon>
        <taxon>Bacillati</taxon>
        <taxon>Actinomycetota</taxon>
        <taxon>Actinomycetes</taxon>
        <taxon>Micrococcales</taxon>
        <taxon>Intrasporangiaceae</taxon>
        <taxon>Janibacter</taxon>
    </lineage>
</organism>
<evidence type="ECO:0000313" key="2">
    <source>
        <dbReference type="Proteomes" id="UP000290408"/>
    </source>
</evidence>
<dbReference type="Proteomes" id="UP000290408">
    <property type="component" value="Chromosome"/>
</dbReference>
<sequence>MSRTRTVSDSVTIAVSPMTAWQAVSDITQMGRWSPENRGGRTTDGGPVAVGTSFVGTNERGGAHWTTECTVTAADPGERFAFRVHRIGGKKPLVPARIATWEYRFEEAEGGTLVTETWTDDRRWPDAVAQVFDKAVTGGRTFAQYQPKNIRRTLDRLRTELESESGSELDRA</sequence>
<gene>
    <name evidence="1" type="ORF">EXU32_00020</name>
</gene>
<dbReference type="Pfam" id="PF10604">
    <property type="entry name" value="Polyketide_cyc2"/>
    <property type="match status" value="1"/>
</dbReference>
<dbReference type="InterPro" id="IPR023393">
    <property type="entry name" value="START-like_dom_sf"/>
</dbReference>
<name>A0A4P6MTG9_9MICO</name>
<dbReference type="OrthoDB" id="4618973at2"/>
<dbReference type="SUPFAM" id="SSF55961">
    <property type="entry name" value="Bet v1-like"/>
    <property type="match status" value="1"/>
</dbReference>
<dbReference type="CDD" id="cd07812">
    <property type="entry name" value="SRPBCC"/>
    <property type="match status" value="1"/>
</dbReference>